<dbReference type="GO" id="GO:0004061">
    <property type="term" value="F:arylformamidase activity"/>
    <property type="evidence" value="ECO:0007669"/>
    <property type="project" value="InterPro"/>
</dbReference>
<dbReference type="Proteomes" id="UP001221302">
    <property type="component" value="Unassembled WGS sequence"/>
</dbReference>
<reference evidence="1" key="1">
    <citation type="submission" date="2023-03" db="EMBL/GenBank/DDBJ databases">
        <title>Stygiobacter electus gen. nov., sp. nov., facultatively anaerobic thermotolerant bacterium of the class Ignavibacteria from a well of Yessentuki mineral water deposit.</title>
        <authorList>
            <person name="Podosokorskaya O.A."/>
            <person name="Elcheninov A.G."/>
            <person name="Petrova N.F."/>
            <person name="Zavarzina D.G."/>
            <person name="Kublanov I.V."/>
            <person name="Merkel A.Y."/>
        </authorList>
    </citation>
    <scope>NUCLEOTIDE SEQUENCE</scope>
    <source>
        <strain evidence="1">09-Me</strain>
    </source>
</reference>
<dbReference type="InterPro" id="IPR037175">
    <property type="entry name" value="KFase_sf"/>
</dbReference>
<protein>
    <submittedName>
        <fullName evidence="1">Cyclase family protein</fullName>
    </submittedName>
</protein>
<dbReference type="InterPro" id="IPR007325">
    <property type="entry name" value="KFase/CYL"/>
</dbReference>
<sequence>MAQAECNGAGKAGKHLHAKLRIGERLFVEPRAGKDVEIGRHFRLHIGGARSFIKECKFAEKIPRTDGGKVYDLAVEIFNGMPSWYLLGDPRYQFWLTHTPRGTAVDDPVKVGPKQNAKVSYTADAFSMYTHTGTHIDALNHFGLNGEVWNGFKADEHLGDQGWRKTGVERFPPIIARGVLIDVAGYKGVSLFPDSYSITPEDLKGALKKQAVTLQPGDVVLIRTGRMTVWPDGDRYILNQPGLGLAAAKWLADDMKVMVIGGDNLSLEHFPVERKDNWIPVHTFLLAQRGIPIIEVAYLEELAHDRVYEFAFIAASLKLRGASAAPFRPLALPLRK</sequence>
<name>A0AAE3P044_9BACT</name>
<dbReference type="Pfam" id="PF04199">
    <property type="entry name" value="Cyclase"/>
    <property type="match status" value="1"/>
</dbReference>
<dbReference type="Gene3D" id="3.50.30.50">
    <property type="entry name" value="Putative cyclase"/>
    <property type="match status" value="1"/>
</dbReference>
<dbReference type="PANTHER" id="PTHR34861">
    <property type="match status" value="1"/>
</dbReference>
<accession>A0AAE3P044</accession>
<comment type="caution">
    <text evidence="1">The sequence shown here is derived from an EMBL/GenBank/DDBJ whole genome shotgun (WGS) entry which is preliminary data.</text>
</comment>
<dbReference type="AlphaFoldDB" id="A0AAE3P044"/>
<dbReference type="GO" id="GO:0019441">
    <property type="term" value="P:L-tryptophan catabolic process to kynurenine"/>
    <property type="evidence" value="ECO:0007669"/>
    <property type="project" value="InterPro"/>
</dbReference>
<dbReference type="EMBL" id="JARGDL010000032">
    <property type="protein sequence ID" value="MDF1613236.1"/>
    <property type="molecule type" value="Genomic_DNA"/>
</dbReference>
<evidence type="ECO:0000313" key="1">
    <source>
        <dbReference type="EMBL" id="MDF1613236.1"/>
    </source>
</evidence>
<proteinExistence type="predicted"/>
<dbReference type="PANTHER" id="PTHR34861:SF10">
    <property type="entry name" value="CYCLASE"/>
    <property type="match status" value="1"/>
</dbReference>
<evidence type="ECO:0000313" key="2">
    <source>
        <dbReference type="Proteomes" id="UP001221302"/>
    </source>
</evidence>
<dbReference type="SUPFAM" id="SSF102198">
    <property type="entry name" value="Putative cyclase"/>
    <property type="match status" value="1"/>
</dbReference>
<gene>
    <name evidence="1" type="ORF">P0M35_13820</name>
</gene>
<keyword evidence="2" id="KW-1185">Reference proteome</keyword>
<organism evidence="1 2">
    <name type="scientific">Stygiobacter electus</name>
    <dbReference type="NCBI Taxonomy" id="3032292"/>
    <lineage>
        <taxon>Bacteria</taxon>
        <taxon>Pseudomonadati</taxon>
        <taxon>Ignavibacteriota</taxon>
        <taxon>Ignavibacteria</taxon>
        <taxon>Ignavibacteriales</taxon>
        <taxon>Melioribacteraceae</taxon>
        <taxon>Stygiobacter</taxon>
    </lineage>
</organism>